<dbReference type="SUPFAM" id="SSF52467">
    <property type="entry name" value="DHS-like NAD/FAD-binding domain"/>
    <property type="match status" value="1"/>
</dbReference>
<dbReference type="InterPro" id="IPR026591">
    <property type="entry name" value="Sirtuin_cat_small_dom_sf"/>
</dbReference>
<dbReference type="NCBIfam" id="NF001753">
    <property type="entry name" value="PRK00481.1-3"/>
    <property type="match status" value="1"/>
</dbReference>
<evidence type="ECO:0000256" key="1">
    <source>
        <dbReference type="ARBA" id="ARBA00012928"/>
    </source>
</evidence>
<dbReference type="PANTHER" id="PTHR11085">
    <property type="entry name" value="NAD-DEPENDENT PROTEIN DEACYLASE SIRTUIN-5, MITOCHONDRIAL-RELATED"/>
    <property type="match status" value="1"/>
</dbReference>
<feature type="binding site" evidence="4">
    <location>
        <position position="128"/>
    </location>
    <ligand>
        <name>Zn(2+)</name>
        <dbReference type="ChEBI" id="CHEBI:29105"/>
    </ligand>
</feature>
<name>A0A7C5EMZ6_9BACT</name>
<keyword evidence="4" id="KW-0862">Zinc</keyword>
<feature type="active site" description="Proton acceptor" evidence="4">
    <location>
        <position position="120"/>
    </location>
</feature>
<dbReference type="AlphaFoldDB" id="A0A7C5EMZ6"/>
<dbReference type="Pfam" id="PF02146">
    <property type="entry name" value="SIR2"/>
    <property type="match status" value="1"/>
</dbReference>
<dbReference type="GO" id="GO:0046872">
    <property type="term" value="F:metal ion binding"/>
    <property type="evidence" value="ECO:0007669"/>
    <property type="project" value="UniProtKB-KW"/>
</dbReference>
<proteinExistence type="predicted"/>
<dbReference type="EC" id="2.3.1.286" evidence="1"/>
<evidence type="ECO:0000259" key="5">
    <source>
        <dbReference type="PROSITE" id="PS50305"/>
    </source>
</evidence>
<dbReference type="PROSITE" id="PS50305">
    <property type="entry name" value="SIRTUIN"/>
    <property type="match status" value="1"/>
</dbReference>
<feature type="binding site" evidence="4">
    <location>
        <position position="151"/>
    </location>
    <ligand>
        <name>Zn(2+)</name>
        <dbReference type="ChEBI" id="CHEBI:29105"/>
    </ligand>
</feature>
<feature type="binding site" evidence="4">
    <location>
        <position position="149"/>
    </location>
    <ligand>
        <name>Zn(2+)</name>
        <dbReference type="ChEBI" id="CHEBI:29105"/>
    </ligand>
</feature>
<organism evidence="6">
    <name type="scientific">Desulfobacca acetoxidans</name>
    <dbReference type="NCBI Taxonomy" id="60893"/>
    <lineage>
        <taxon>Bacteria</taxon>
        <taxon>Pseudomonadati</taxon>
        <taxon>Thermodesulfobacteriota</taxon>
        <taxon>Desulfobaccia</taxon>
        <taxon>Desulfobaccales</taxon>
        <taxon>Desulfobaccaceae</taxon>
        <taxon>Desulfobacca</taxon>
    </lineage>
</organism>
<dbReference type="GO" id="GO:0017136">
    <property type="term" value="F:histone deacetylase activity, NAD-dependent"/>
    <property type="evidence" value="ECO:0007669"/>
    <property type="project" value="TreeGrafter"/>
</dbReference>
<keyword evidence="3" id="KW-0520">NAD</keyword>
<evidence type="ECO:0000313" key="6">
    <source>
        <dbReference type="EMBL" id="HGZ11402.1"/>
    </source>
</evidence>
<keyword evidence="2" id="KW-0808">Transferase</keyword>
<protein>
    <recommendedName>
        <fullName evidence="1">protein acetyllysine N-acetyltransferase</fullName>
        <ecNumber evidence="1">2.3.1.286</ecNumber>
    </recommendedName>
</protein>
<gene>
    <name evidence="6" type="ORF">ENW48_04195</name>
</gene>
<dbReference type="GO" id="GO:0070403">
    <property type="term" value="F:NAD+ binding"/>
    <property type="evidence" value="ECO:0007669"/>
    <property type="project" value="InterPro"/>
</dbReference>
<feature type="binding site" evidence="4">
    <location>
        <position position="131"/>
    </location>
    <ligand>
        <name>Zn(2+)</name>
        <dbReference type="ChEBI" id="CHEBI:29105"/>
    </ligand>
</feature>
<dbReference type="CDD" id="cd01407">
    <property type="entry name" value="SIR2-fam"/>
    <property type="match status" value="1"/>
</dbReference>
<sequence>MKDISPQEAADLIRRHRRLVALTGAGISVESGIPDFRSKGGLWERFDPREYATIRAFKKDPAKVWLMLQEIDQLIRKARPNPAHYALAELEAMGRLLGVITQNVDNLHRAAGSKNVIEYHGNAQRFVCLNCRGRWPREALDLEATPLYCYCGGLIKPDVVFFGEPIPEEALEAANSLVASCDLMLIIGTSGEVAPANILPEVAKDHGAIILENNLEHTRLSLYISDYFLRGPAGVVWPQVMQHLRQLTSADPNK</sequence>
<comment type="caution">
    <text evidence="6">The sequence shown here is derived from an EMBL/GenBank/DDBJ whole genome shotgun (WGS) entry which is preliminary data.</text>
</comment>
<keyword evidence="4" id="KW-0479">Metal-binding</keyword>
<evidence type="ECO:0000256" key="2">
    <source>
        <dbReference type="ARBA" id="ARBA00022679"/>
    </source>
</evidence>
<feature type="domain" description="Deacetylase sirtuin-type" evidence="5">
    <location>
        <begin position="1"/>
        <end position="247"/>
    </location>
</feature>
<dbReference type="EMBL" id="DTKJ01000028">
    <property type="protein sequence ID" value="HGZ11402.1"/>
    <property type="molecule type" value="Genomic_DNA"/>
</dbReference>
<dbReference type="InterPro" id="IPR029035">
    <property type="entry name" value="DHS-like_NAD/FAD-binding_dom"/>
</dbReference>
<dbReference type="InterPro" id="IPR026590">
    <property type="entry name" value="Ssirtuin_cat_dom"/>
</dbReference>
<evidence type="ECO:0000256" key="3">
    <source>
        <dbReference type="ARBA" id="ARBA00023027"/>
    </source>
</evidence>
<reference evidence="6" key="1">
    <citation type="journal article" date="2020" name="mSystems">
        <title>Genome- and Community-Level Interaction Insights into Carbon Utilization and Element Cycling Functions of Hydrothermarchaeota in Hydrothermal Sediment.</title>
        <authorList>
            <person name="Zhou Z."/>
            <person name="Liu Y."/>
            <person name="Xu W."/>
            <person name="Pan J."/>
            <person name="Luo Z.H."/>
            <person name="Li M."/>
        </authorList>
    </citation>
    <scope>NUCLEOTIDE SEQUENCE [LARGE SCALE GENOMIC DNA]</scope>
    <source>
        <strain evidence="6">SpSt-853</strain>
    </source>
</reference>
<dbReference type="PANTHER" id="PTHR11085:SF10">
    <property type="entry name" value="NAD-DEPENDENT PROTEIN DEACYLASE SIRTUIN-5, MITOCHONDRIAL-RELATED"/>
    <property type="match status" value="1"/>
</dbReference>
<accession>A0A7C5EMZ6</accession>
<dbReference type="Gene3D" id="3.40.50.1220">
    <property type="entry name" value="TPP-binding domain"/>
    <property type="match status" value="1"/>
</dbReference>
<dbReference type="Gene3D" id="3.30.1600.10">
    <property type="entry name" value="SIR2/SIRT2 'Small Domain"/>
    <property type="match status" value="1"/>
</dbReference>
<dbReference type="InterPro" id="IPR050134">
    <property type="entry name" value="NAD-dep_sirtuin_deacylases"/>
</dbReference>
<dbReference type="InterPro" id="IPR003000">
    <property type="entry name" value="Sirtuin"/>
</dbReference>
<evidence type="ECO:0000256" key="4">
    <source>
        <dbReference type="PROSITE-ProRule" id="PRU00236"/>
    </source>
</evidence>